<dbReference type="AlphaFoldDB" id="A0A396AG94"/>
<name>A0A396AG94_9FIRM</name>
<protein>
    <submittedName>
        <fullName evidence="1">Uncharacterized protein</fullName>
    </submittedName>
</protein>
<gene>
    <name evidence="1" type="ORF">DW813_00840</name>
</gene>
<evidence type="ECO:0000313" key="2">
    <source>
        <dbReference type="Proteomes" id="UP000266391"/>
    </source>
</evidence>
<proteinExistence type="predicted"/>
<dbReference type="Proteomes" id="UP000266391">
    <property type="component" value="Unassembled WGS sequence"/>
</dbReference>
<reference evidence="1 2" key="1">
    <citation type="submission" date="2018-08" db="EMBL/GenBank/DDBJ databases">
        <title>A genome reference for cultivated species of the human gut microbiota.</title>
        <authorList>
            <person name="Zou Y."/>
            <person name="Xue W."/>
            <person name="Luo G."/>
        </authorList>
    </citation>
    <scope>NUCLEOTIDE SEQUENCE [LARGE SCALE GENOMIC DNA]</scope>
    <source>
        <strain evidence="1 2">AM32-8LB</strain>
    </source>
</reference>
<dbReference type="RefSeq" id="WP_118091770.1">
    <property type="nucleotide sequence ID" value="NZ_JBBNGM010000034.1"/>
</dbReference>
<evidence type="ECO:0000313" key="1">
    <source>
        <dbReference type="EMBL" id="RHD06446.1"/>
    </source>
</evidence>
<comment type="caution">
    <text evidence="1">The sequence shown here is derived from an EMBL/GenBank/DDBJ whole genome shotgun (WGS) entry which is preliminary data.</text>
</comment>
<organism evidence="1 2">
    <name type="scientific">Roseburia inulinivorans</name>
    <dbReference type="NCBI Taxonomy" id="360807"/>
    <lineage>
        <taxon>Bacteria</taxon>
        <taxon>Bacillati</taxon>
        <taxon>Bacillota</taxon>
        <taxon>Clostridia</taxon>
        <taxon>Lachnospirales</taxon>
        <taxon>Lachnospiraceae</taxon>
        <taxon>Roseburia</taxon>
    </lineage>
</organism>
<accession>A0A396AG94</accession>
<sequence>MIKQSQMKAILAKIQDDTSENFSVDLQTLQENLSIHIFNDPSINKDLPDNLEGIIRIAASDIMEACYSTCINHDQAVIKAVLAHVRKSL</sequence>
<dbReference type="EMBL" id="QSIQ01000001">
    <property type="protein sequence ID" value="RHD06446.1"/>
    <property type="molecule type" value="Genomic_DNA"/>
</dbReference>